<evidence type="ECO:0000256" key="6">
    <source>
        <dbReference type="ARBA" id="ARBA00023308"/>
    </source>
</evidence>
<keyword evidence="10" id="KW-1185">Reference proteome</keyword>
<reference evidence="9 10" key="1">
    <citation type="submission" date="2019-02" db="EMBL/GenBank/DDBJ databases">
        <title>Deep-cultivation of Planctomycetes and their phenomic and genomic characterization uncovers novel biology.</title>
        <authorList>
            <person name="Wiegand S."/>
            <person name="Jogler M."/>
            <person name="Boedeker C."/>
            <person name="Pinto D."/>
            <person name="Vollmers J."/>
            <person name="Rivas-Marin E."/>
            <person name="Kohn T."/>
            <person name="Peeters S.H."/>
            <person name="Heuer A."/>
            <person name="Rast P."/>
            <person name="Oberbeckmann S."/>
            <person name="Bunk B."/>
            <person name="Jeske O."/>
            <person name="Meyerdierks A."/>
            <person name="Storesund J.E."/>
            <person name="Kallscheuer N."/>
            <person name="Luecker S."/>
            <person name="Lage O.M."/>
            <person name="Pohl T."/>
            <person name="Merkel B.J."/>
            <person name="Hornburger P."/>
            <person name="Mueller R.-W."/>
            <person name="Bruemmer F."/>
            <person name="Labrenz M."/>
            <person name="Spormann A.M."/>
            <person name="Op den Camp H."/>
            <person name="Overmann J."/>
            <person name="Amann R."/>
            <person name="Jetten M.S.M."/>
            <person name="Mascher T."/>
            <person name="Medema M.H."/>
            <person name="Devos D.P."/>
            <person name="Kaster A.-K."/>
            <person name="Ovreas L."/>
            <person name="Rohde M."/>
            <person name="Galperin M.Y."/>
            <person name="Jogler C."/>
        </authorList>
    </citation>
    <scope>NUCLEOTIDE SEQUENCE [LARGE SCALE GENOMIC DNA]</scope>
    <source>
        <strain evidence="9 10">KS4</strain>
    </source>
</reference>
<sequence length="503" mass="55299">MPNPLGFIAFDLGAESGRTILASLQSDTISLQEINRFLNLPQHTPSGYHWAIIETWRHLQDGLTKAAAHARKNNIDLISLGVDTWGVDYALLGPANQLLGLPFAYRDDRNPPAMQAALQTIPPKDLYAATGIQFLPFNSLFQLLAQKHANPIPLQHAQHILFIPDLLHYFFSGIPANEATIASTSQMLNPRTGKWATQLFAKLHLPTHFLHNIRPAASTLGPITPDIASRCNCPPIKVILPGSHDTASAIAAVPVDTQNSSNWAYLSSGTWSLMGAEIDQPILTDAAREAGFTNERGVENKIRFLKNIAGLWLVQEVRRDYLTQGTTYDYPELTTAAAQADPFRTLINPAHAPFSTPNNIHQKIADFATTTSQPIPQTHGQLTRTCLESLAFAYRDTHRKLQTLLKQPIDTLHIVGGGGKNDLLNQMTADATGCTVIVGPYEATAIGNALTQAIGSRHVRNLHHLRQIVRNSFDLKTFSPQNTTAYDHQADRFADLCQTDTNC</sequence>
<keyword evidence="3" id="KW-0547">Nucleotide-binding</keyword>
<dbReference type="GO" id="GO:0008993">
    <property type="term" value="F:rhamnulokinase activity"/>
    <property type="evidence" value="ECO:0007669"/>
    <property type="project" value="UniProtKB-EC"/>
</dbReference>
<dbReference type="Pfam" id="PF00370">
    <property type="entry name" value="FGGY_N"/>
    <property type="match status" value="1"/>
</dbReference>
<evidence type="ECO:0000313" key="10">
    <source>
        <dbReference type="Proteomes" id="UP000317369"/>
    </source>
</evidence>
<feature type="domain" description="Carbohydrate kinase FGGY C-terminal" evidence="8">
    <location>
        <begin position="264"/>
        <end position="454"/>
    </location>
</feature>
<accession>A0A517YV24</accession>
<evidence type="ECO:0000256" key="2">
    <source>
        <dbReference type="ARBA" id="ARBA00022679"/>
    </source>
</evidence>
<dbReference type="EC" id="2.7.1.5" evidence="9"/>
<evidence type="ECO:0000256" key="5">
    <source>
        <dbReference type="ARBA" id="ARBA00022840"/>
    </source>
</evidence>
<dbReference type="OrthoDB" id="9761504at2"/>
<dbReference type="CDD" id="cd07771">
    <property type="entry name" value="ASKHA_NBD_FGGY_RhaB-like"/>
    <property type="match status" value="1"/>
</dbReference>
<dbReference type="InterPro" id="IPR018485">
    <property type="entry name" value="FGGY_C"/>
</dbReference>
<dbReference type="InterPro" id="IPR043129">
    <property type="entry name" value="ATPase_NBD"/>
</dbReference>
<feature type="domain" description="Carbohydrate kinase FGGY N-terminal" evidence="7">
    <location>
        <begin position="8"/>
        <end position="249"/>
    </location>
</feature>
<protein>
    <submittedName>
        <fullName evidence="9">Rhamnulokinase</fullName>
        <ecNumber evidence="9">2.7.1.5</ecNumber>
    </submittedName>
</protein>
<keyword evidence="4 9" id="KW-0418">Kinase</keyword>
<evidence type="ECO:0000313" key="9">
    <source>
        <dbReference type="EMBL" id="QDU34099.1"/>
    </source>
</evidence>
<name>A0A517YV24_9BACT</name>
<evidence type="ECO:0000259" key="7">
    <source>
        <dbReference type="Pfam" id="PF00370"/>
    </source>
</evidence>
<keyword evidence="6" id="KW-0684">Rhamnose metabolism</keyword>
<dbReference type="Gene3D" id="3.30.420.40">
    <property type="match status" value="2"/>
</dbReference>
<dbReference type="SUPFAM" id="SSF53067">
    <property type="entry name" value="Actin-like ATPase domain"/>
    <property type="match status" value="2"/>
</dbReference>
<dbReference type="InterPro" id="IPR050406">
    <property type="entry name" value="FGGY_Carb_Kinase"/>
</dbReference>
<dbReference type="Pfam" id="PF02782">
    <property type="entry name" value="FGGY_C"/>
    <property type="match status" value="1"/>
</dbReference>
<evidence type="ECO:0000259" key="8">
    <source>
        <dbReference type="Pfam" id="PF02782"/>
    </source>
</evidence>
<keyword evidence="2 9" id="KW-0808">Transferase</keyword>
<dbReference type="KEGG" id="pcor:KS4_21610"/>
<dbReference type="GO" id="GO:0005524">
    <property type="term" value="F:ATP binding"/>
    <property type="evidence" value="ECO:0007669"/>
    <property type="project" value="UniProtKB-KW"/>
</dbReference>
<dbReference type="PANTHER" id="PTHR43095">
    <property type="entry name" value="SUGAR KINASE"/>
    <property type="match status" value="1"/>
</dbReference>
<evidence type="ECO:0000256" key="1">
    <source>
        <dbReference type="ARBA" id="ARBA00009156"/>
    </source>
</evidence>
<dbReference type="InterPro" id="IPR013449">
    <property type="entry name" value="Rhamnulokinase"/>
</dbReference>
<keyword evidence="5" id="KW-0067">ATP-binding</keyword>
<organism evidence="9 10">
    <name type="scientific">Poriferisphaera corsica</name>
    <dbReference type="NCBI Taxonomy" id="2528020"/>
    <lineage>
        <taxon>Bacteria</taxon>
        <taxon>Pseudomonadati</taxon>
        <taxon>Planctomycetota</taxon>
        <taxon>Phycisphaerae</taxon>
        <taxon>Phycisphaerales</taxon>
        <taxon>Phycisphaeraceae</taxon>
        <taxon>Poriferisphaera</taxon>
    </lineage>
</organism>
<gene>
    <name evidence="9" type="primary">rhaB</name>
    <name evidence="9" type="ORF">KS4_21610</name>
</gene>
<proteinExistence type="inferred from homology"/>
<dbReference type="RefSeq" id="WP_145077670.1">
    <property type="nucleotide sequence ID" value="NZ_CP036425.1"/>
</dbReference>
<evidence type="ECO:0000256" key="3">
    <source>
        <dbReference type="ARBA" id="ARBA00022741"/>
    </source>
</evidence>
<comment type="similarity">
    <text evidence="1">Belongs to the FGGY kinase family.</text>
</comment>
<dbReference type="GO" id="GO:0019301">
    <property type="term" value="P:rhamnose catabolic process"/>
    <property type="evidence" value="ECO:0007669"/>
    <property type="project" value="InterPro"/>
</dbReference>
<dbReference type="EMBL" id="CP036425">
    <property type="protein sequence ID" value="QDU34099.1"/>
    <property type="molecule type" value="Genomic_DNA"/>
</dbReference>
<dbReference type="AlphaFoldDB" id="A0A517YV24"/>
<evidence type="ECO:0000256" key="4">
    <source>
        <dbReference type="ARBA" id="ARBA00022777"/>
    </source>
</evidence>
<dbReference type="Proteomes" id="UP000317369">
    <property type="component" value="Chromosome"/>
</dbReference>
<dbReference type="InterPro" id="IPR018484">
    <property type="entry name" value="FGGY_N"/>
</dbReference>